<accession>A0A7R9EXT2</accession>
<evidence type="ECO:0000259" key="12">
    <source>
        <dbReference type="PROSITE" id="PS51195"/>
    </source>
</evidence>
<dbReference type="SMART" id="SM00487">
    <property type="entry name" value="DEXDc"/>
    <property type="match status" value="1"/>
</dbReference>
<feature type="compositionally biased region" description="Basic and acidic residues" evidence="9">
    <location>
        <begin position="105"/>
        <end position="123"/>
    </location>
</feature>
<dbReference type="GO" id="GO:0005524">
    <property type="term" value="F:ATP binding"/>
    <property type="evidence" value="ECO:0007669"/>
    <property type="project" value="UniProtKB-KW"/>
</dbReference>
<keyword evidence="5 8" id="KW-0067">ATP-binding</keyword>
<keyword evidence="2 8" id="KW-0547">Nucleotide-binding</keyword>
<gene>
    <name evidence="13" type="ORF">TBIB3V08_LOCUS5750</name>
</gene>
<dbReference type="SUPFAM" id="SSF52540">
    <property type="entry name" value="P-loop containing nucleoside triphosphate hydrolases"/>
    <property type="match status" value="1"/>
</dbReference>
<proteinExistence type="inferred from homology"/>
<dbReference type="CDD" id="cd18787">
    <property type="entry name" value="SF2_C_DEAD"/>
    <property type="match status" value="1"/>
</dbReference>
<reference evidence="13" key="1">
    <citation type="submission" date="2020-11" db="EMBL/GenBank/DDBJ databases">
        <authorList>
            <person name="Tran Van P."/>
        </authorList>
    </citation>
    <scope>NUCLEOTIDE SEQUENCE</scope>
</reference>
<keyword evidence="4 8" id="KW-0347">Helicase</keyword>
<evidence type="ECO:0000256" key="9">
    <source>
        <dbReference type="SAM" id="MobiDB-lite"/>
    </source>
</evidence>
<sequence>MWLINDDHTKQPPHRLGHGREGTPIPEKNYARKLGVLKLEYPLNAVIESDAMEMVEKKYLSVLKETVDVLFAFDDCDGNATAAIEYCRLFPMHSILDHSNCQRFRDRNSNHDRRGGFRNERRGRINGGGNDTRGGYGGGGPSLKGRQPGGHLRRPRWDFGTLQPFSKNFYVPHPNIVNRSIEEVGEFRSSRQVTVKGNDIPHPIQLFEEANFPGYVLDGIRKQGFSTPTAIQAQGWPIALSGKDMVGIAQTGSGKTLAYVLPAIVHINNQPPINNGDGPIVLILAPTRELAQQIQQVATDFGTSSSVRNTCIFGGAPKGPQARDLERGVEICIATPGRLIDFLERGTTNLRRCTYLVLDEADRMLDMGFEPQIRKIIEQIRPDRQVLMWSATWPKEVQTLAEDFLTDYTQLNIGSLTLAANHNILQIVDVCQEHEKEMKLHKLLQEICSEKETKTIIFVETKRKVDEITRNICYDGWSAVSIHGDKTQQERDHVLQEFRSGRAPILVATDVAARGLDVEDVKFVINYDYPSSSEDYIHRIGRTGRSQQTGTAYAFFTSHNTKHASDLISVLQEANQEINPKLCEMSEMAKSGAYGGRSEVQSTMCSIPRGLSQQVATLQPRRTVHTKNEAETDSLMDRGELAETEGAWNLAGLPEVEVVMTENEELGDAGTRAPRNHQGIRASVDHHKGATAMGVHPVKGMICFKNGRVEPIVAYSTIVLLCALDNEQTLFVRLRLCVLSCSGLGQRYQNPTVPCIKVIQQTFPEEEDKSLKQYIEKD</sequence>
<dbReference type="InterPro" id="IPR027417">
    <property type="entry name" value="P-loop_NTPase"/>
</dbReference>
<evidence type="ECO:0000256" key="8">
    <source>
        <dbReference type="RuleBase" id="RU000492"/>
    </source>
</evidence>
<feature type="domain" description="Helicase C-terminal" evidence="11">
    <location>
        <begin position="439"/>
        <end position="586"/>
    </location>
</feature>
<evidence type="ECO:0000256" key="7">
    <source>
        <dbReference type="PROSITE-ProRule" id="PRU00552"/>
    </source>
</evidence>
<dbReference type="Pfam" id="PF00271">
    <property type="entry name" value="Helicase_C"/>
    <property type="match status" value="1"/>
</dbReference>
<dbReference type="AlphaFoldDB" id="A0A7R9EXT2"/>
<feature type="domain" description="DEAD-box RNA helicase Q" evidence="12">
    <location>
        <begin position="205"/>
        <end position="233"/>
    </location>
</feature>
<evidence type="ECO:0000256" key="6">
    <source>
        <dbReference type="ARBA" id="ARBA00047984"/>
    </source>
</evidence>
<feature type="region of interest" description="Disordered" evidence="9">
    <location>
        <begin position="105"/>
        <end position="152"/>
    </location>
</feature>
<dbReference type="GO" id="GO:0031047">
    <property type="term" value="P:regulatory ncRNA-mediated gene silencing"/>
    <property type="evidence" value="ECO:0007669"/>
    <property type="project" value="UniProtKB-ARBA"/>
</dbReference>
<evidence type="ECO:0000259" key="10">
    <source>
        <dbReference type="PROSITE" id="PS51192"/>
    </source>
</evidence>
<protein>
    <recommendedName>
        <fullName evidence="1">RNA helicase</fullName>
        <ecNumber evidence="1">3.6.4.13</ecNumber>
    </recommendedName>
</protein>
<dbReference type="Gene3D" id="3.40.50.300">
    <property type="entry name" value="P-loop containing nucleotide triphosphate hydrolases"/>
    <property type="match status" value="2"/>
</dbReference>
<feature type="domain" description="Helicase ATP-binding" evidence="10">
    <location>
        <begin position="236"/>
        <end position="411"/>
    </location>
</feature>
<dbReference type="FunFam" id="3.40.50.300:FF:000079">
    <property type="entry name" value="probable ATP-dependent RNA helicase DDX17"/>
    <property type="match status" value="1"/>
</dbReference>
<dbReference type="GO" id="GO:0003724">
    <property type="term" value="F:RNA helicase activity"/>
    <property type="evidence" value="ECO:0007669"/>
    <property type="project" value="UniProtKB-EC"/>
</dbReference>
<feature type="compositionally biased region" description="Gly residues" evidence="9">
    <location>
        <begin position="125"/>
        <end position="142"/>
    </location>
</feature>
<dbReference type="EC" id="3.6.4.13" evidence="1"/>
<dbReference type="SMART" id="SM00490">
    <property type="entry name" value="HELICc"/>
    <property type="match status" value="1"/>
</dbReference>
<comment type="similarity">
    <text evidence="8">Belongs to the DEAD box helicase family.</text>
</comment>
<dbReference type="GO" id="GO:0016787">
    <property type="term" value="F:hydrolase activity"/>
    <property type="evidence" value="ECO:0007669"/>
    <property type="project" value="UniProtKB-KW"/>
</dbReference>
<evidence type="ECO:0000313" key="13">
    <source>
        <dbReference type="EMBL" id="CAD7443341.1"/>
    </source>
</evidence>
<evidence type="ECO:0000256" key="3">
    <source>
        <dbReference type="ARBA" id="ARBA00022801"/>
    </source>
</evidence>
<evidence type="ECO:0000256" key="1">
    <source>
        <dbReference type="ARBA" id="ARBA00012552"/>
    </source>
</evidence>
<dbReference type="PROSITE" id="PS51192">
    <property type="entry name" value="HELICASE_ATP_BIND_1"/>
    <property type="match status" value="1"/>
</dbReference>
<dbReference type="FunFam" id="3.40.50.300:FF:000008">
    <property type="entry name" value="ATP-dependent RNA helicase RhlB"/>
    <property type="match status" value="1"/>
</dbReference>
<comment type="catalytic activity">
    <reaction evidence="6">
        <text>ATP + H2O = ADP + phosphate + H(+)</text>
        <dbReference type="Rhea" id="RHEA:13065"/>
        <dbReference type="ChEBI" id="CHEBI:15377"/>
        <dbReference type="ChEBI" id="CHEBI:15378"/>
        <dbReference type="ChEBI" id="CHEBI:30616"/>
        <dbReference type="ChEBI" id="CHEBI:43474"/>
        <dbReference type="ChEBI" id="CHEBI:456216"/>
        <dbReference type="EC" id="3.6.4.13"/>
    </reaction>
</comment>
<feature type="compositionally biased region" description="Basic and acidic residues" evidence="9">
    <location>
        <begin position="1"/>
        <end position="10"/>
    </location>
</feature>
<name>A0A7R9EXT2_9NEOP</name>
<dbReference type="InterPro" id="IPR000629">
    <property type="entry name" value="RNA-helicase_DEAD-box_CS"/>
</dbReference>
<dbReference type="PROSITE" id="PS51194">
    <property type="entry name" value="HELICASE_CTER"/>
    <property type="match status" value="1"/>
</dbReference>
<dbReference type="InterPro" id="IPR011545">
    <property type="entry name" value="DEAD/DEAH_box_helicase_dom"/>
</dbReference>
<dbReference type="GO" id="GO:0003676">
    <property type="term" value="F:nucleic acid binding"/>
    <property type="evidence" value="ECO:0007669"/>
    <property type="project" value="InterPro"/>
</dbReference>
<dbReference type="InterPro" id="IPR001650">
    <property type="entry name" value="Helicase_C-like"/>
</dbReference>
<evidence type="ECO:0000256" key="4">
    <source>
        <dbReference type="ARBA" id="ARBA00022806"/>
    </source>
</evidence>
<evidence type="ECO:0000256" key="5">
    <source>
        <dbReference type="ARBA" id="ARBA00022840"/>
    </source>
</evidence>
<dbReference type="PANTHER" id="PTHR47958">
    <property type="entry name" value="ATP-DEPENDENT RNA HELICASE DBP3"/>
    <property type="match status" value="1"/>
</dbReference>
<evidence type="ECO:0000259" key="11">
    <source>
        <dbReference type="PROSITE" id="PS51194"/>
    </source>
</evidence>
<dbReference type="EMBL" id="OD566097">
    <property type="protein sequence ID" value="CAD7443341.1"/>
    <property type="molecule type" value="Genomic_DNA"/>
</dbReference>
<dbReference type="PROSITE" id="PS51195">
    <property type="entry name" value="Q_MOTIF"/>
    <property type="match status" value="1"/>
</dbReference>
<keyword evidence="3 8" id="KW-0378">Hydrolase</keyword>
<evidence type="ECO:0000256" key="2">
    <source>
        <dbReference type="ARBA" id="ARBA00022741"/>
    </source>
</evidence>
<feature type="region of interest" description="Disordered" evidence="9">
    <location>
        <begin position="1"/>
        <end position="25"/>
    </location>
</feature>
<dbReference type="InterPro" id="IPR014014">
    <property type="entry name" value="RNA_helicase_DEAD_Q_motif"/>
</dbReference>
<feature type="short sequence motif" description="Q motif" evidence="7">
    <location>
        <begin position="205"/>
        <end position="233"/>
    </location>
</feature>
<organism evidence="13">
    <name type="scientific">Timema bartmani</name>
    <dbReference type="NCBI Taxonomy" id="61472"/>
    <lineage>
        <taxon>Eukaryota</taxon>
        <taxon>Metazoa</taxon>
        <taxon>Ecdysozoa</taxon>
        <taxon>Arthropoda</taxon>
        <taxon>Hexapoda</taxon>
        <taxon>Insecta</taxon>
        <taxon>Pterygota</taxon>
        <taxon>Neoptera</taxon>
        <taxon>Polyneoptera</taxon>
        <taxon>Phasmatodea</taxon>
        <taxon>Timematodea</taxon>
        <taxon>Timematoidea</taxon>
        <taxon>Timematidae</taxon>
        <taxon>Timema</taxon>
    </lineage>
</organism>
<dbReference type="InterPro" id="IPR014001">
    <property type="entry name" value="Helicase_ATP-bd"/>
</dbReference>
<dbReference type="Pfam" id="PF00270">
    <property type="entry name" value="DEAD"/>
    <property type="match status" value="1"/>
</dbReference>
<dbReference type="PROSITE" id="PS00039">
    <property type="entry name" value="DEAD_ATP_HELICASE"/>
    <property type="match status" value="1"/>
</dbReference>